<evidence type="ECO:0000259" key="6">
    <source>
        <dbReference type="Pfam" id="PF00535"/>
    </source>
</evidence>
<accession>A0A2H0KNN1</accession>
<dbReference type="Gene3D" id="3.90.550.10">
    <property type="entry name" value="Spore Coat Polysaccharide Biosynthesis Protein SpsA, Chain A"/>
    <property type="match status" value="1"/>
</dbReference>
<comment type="subcellular location">
    <subcellularLocation>
        <location evidence="1">Cell membrane</location>
    </subcellularLocation>
</comment>
<dbReference type="EMBL" id="PCVL01000007">
    <property type="protein sequence ID" value="PIQ72870.1"/>
    <property type="molecule type" value="Genomic_DNA"/>
</dbReference>
<dbReference type="GO" id="GO:0005886">
    <property type="term" value="C:plasma membrane"/>
    <property type="evidence" value="ECO:0007669"/>
    <property type="project" value="UniProtKB-SubCell"/>
</dbReference>
<name>A0A2H0KNN1_9BACT</name>
<keyword evidence="2" id="KW-1003">Cell membrane</keyword>
<proteinExistence type="predicted"/>
<evidence type="ECO:0000313" key="8">
    <source>
        <dbReference type="Proteomes" id="UP000229570"/>
    </source>
</evidence>
<protein>
    <recommendedName>
        <fullName evidence="6">Glycosyltransferase 2-like domain-containing protein</fullName>
    </recommendedName>
</protein>
<dbReference type="GO" id="GO:0016757">
    <property type="term" value="F:glycosyltransferase activity"/>
    <property type="evidence" value="ECO:0007669"/>
    <property type="project" value="UniProtKB-KW"/>
</dbReference>
<evidence type="ECO:0000256" key="3">
    <source>
        <dbReference type="ARBA" id="ARBA00022676"/>
    </source>
</evidence>
<feature type="domain" description="Glycosyltransferase 2-like" evidence="6">
    <location>
        <begin position="6"/>
        <end position="116"/>
    </location>
</feature>
<evidence type="ECO:0000313" key="7">
    <source>
        <dbReference type="EMBL" id="PIQ72870.1"/>
    </source>
</evidence>
<evidence type="ECO:0000256" key="2">
    <source>
        <dbReference type="ARBA" id="ARBA00022475"/>
    </source>
</evidence>
<keyword evidence="4" id="KW-0808">Transferase</keyword>
<dbReference type="InterPro" id="IPR029044">
    <property type="entry name" value="Nucleotide-diphossugar_trans"/>
</dbReference>
<dbReference type="InterPro" id="IPR001173">
    <property type="entry name" value="Glyco_trans_2-like"/>
</dbReference>
<keyword evidence="3" id="KW-0328">Glycosyltransferase</keyword>
<keyword evidence="5" id="KW-0472">Membrane</keyword>
<dbReference type="Pfam" id="PF00535">
    <property type="entry name" value="Glycos_transf_2"/>
    <property type="match status" value="1"/>
</dbReference>
<dbReference type="Proteomes" id="UP000229570">
    <property type="component" value="Unassembled WGS sequence"/>
</dbReference>
<dbReference type="PANTHER" id="PTHR43646">
    <property type="entry name" value="GLYCOSYLTRANSFERASE"/>
    <property type="match status" value="1"/>
</dbReference>
<organism evidence="7 8">
    <name type="scientific">Candidatus Roizmanbacteria bacterium CG11_big_fil_rev_8_21_14_0_20_35_14</name>
    <dbReference type="NCBI Taxonomy" id="1974855"/>
    <lineage>
        <taxon>Bacteria</taxon>
        <taxon>Candidatus Roizmaniibacteriota</taxon>
    </lineage>
</organism>
<sequence>MKLFFSIVIPTLNEEKFLPKLLNDLAKQKEKDFEVIVADGFSKDKTKDCIKSYKGDLKLNFIQTRQKNVAAQRNYGAKKAVGSYFVFLDADARISPSFFKKIKKIIVRDKGLLFLPFFLPDKEYQQYKPLFDLVNIMVELSQNLPRRFSLGGSIIIEKNFFNTIEGFNENLFIAEDHELVQRAGQWGVNSKFIKEARIFFSLRRMKKEGQIKFFYKYFIASARRLLFNEEIKKKIFEYQMGGQLYQDIEVKQKKEEFFNHYFNQIKTLFRKILAS</sequence>
<comment type="caution">
    <text evidence="7">The sequence shown here is derived from an EMBL/GenBank/DDBJ whole genome shotgun (WGS) entry which is preliminary data.</text>
</comment>
<dbReference type="SUPFAM" id="SSF53448">
    <property type="entry name" value="Nucleotide-diphospho-sugar transferases"/>
    <property type="match status" value="1"/>
</dbReference>
<evidence type="ECO:0000256" key="4">
    <source>
        <dbReference type="ARBA" id="ARBA00022679"/>
    </source>
</evidence>
<dbReference type="AlphaFoldDB" id="A0A2H0KNN1"/>
<evidence type="ECO:0000256" key="5">
    <source>
        <dbReference type="ARBA" id="ARBA00023136"/>
    </source>
</evidence>
<gene>
    <name evidence="7" type="ORF">COV86_00765</name>
</gene>
<evidence type="ECO:0000256" key="1">
    <source>
        <dbReference type="ARBA" id="ARBA00004236"/>
    </source>
</evidence>
<reference evidence="7 8" key="1">
    <citation type="submission" date="2017-09" db="EMBL/GenBank/DDBJ databases">
        <title>Depth-based differentiation of microbial function through sediment-hosted aquifers and enrichment of novel symbionts in the deep terrestrial subsurface.</title>
        <authorList>
            <person name="Probst A.J."/>
            <person name="Ladd B."/>
            <person name="Jarett J.K."/>
            <person name="Geller-Mcgrath D.E."/>
            <person name="Sieber C.M."/>
            <person name="Emerson J.B."/>
            <person name="Anantharaman K."/>
            <person name="Thomas B.C."/>
            <person name="Malmstrom R."/>
            <person name="Stieglmeier M."/>
            <person name="Klingl A."/>
            <person name="Woyke T."/>
            <person name="Ryan C.M."/>
            <person name="Banfield J.F."/>
        </authorList>
    </citation>
    <scope>NUCLEOTIDE SEQUENCE [LARGE SCALE GENOMIC DNA]</scope>
    <source>
        <strain evidence="7">CG11_big_fil_rev_8_21_14_0_20_35_14</strain>
    </source>
</reference>
<dbReference type="PANTHER" id="PTHR43646:SF2">
    <property type="entry name" value="GLYCOSYLTRANSFERASE 2-LIKE DOMAIN-CONTAINING PROTEIN"/>
    <property type="match status" value="1"/>
</dbReference>